<feature type="transmembrane region" description="Helical" evidence="1">
    <location>
        <begin position="100"/>
        <end position="133"/>
    </location>
</feature>
<gene>
    <name evidence="5" type="ORF">FSZ31_03635</name>
</gene>
<dbReference type="NCBIfam" id="TIGR00229">
    <property type="entry name" value="sensory_box"/>
    <property type="match status" value="1"/>
</dbReference>
<dbReference type="NCBIfam" id="TIGR00254">
    <property type="entry name" value="GGDEF"/>
    <property type="match status" value="1"/>
</dbReference>
<keyword evidence="1" id="KW-0472">Membrane</keyword>
<feature type="transmembrane region" description="Helical" evidence="1">
    <location>
        <begin position="145"/>
        <end position="165"/>
    </location>
</feature>
<dbReference type="CDD" id="cd01948">
    <property type="entry name" value="EAL"/>
    <property type="match status" value="1"/>
</dbReference>
<feature type="transmembrane region" description="Helical" evidence="1">
    <location>
        <begin position="31"/>
        <end position="48"/>
    </location>
</feature>
<feature type="transmembrane region" description="Helical" evidence="1">
    <location>
        <begin position="69"/>
        <end position="88"/>
    </location>
</feature>
<organism evidence="5 6">
    <name type="scientific">Flavisphingopyxis soli</name>
    <dbReference type="NCBI Taxonomy" id="2601267"/>
    <lineage>
        <taxon>Bacteria</taxon>
        <taxon>Pseudomonadati</taxon>
        <taxon>Pseudomonadota</taxon>
        <taxon>Alphaproteobacteria</taxon>
        <taxon>Sphingomonadales</taxon>
        <taxon>Sphingopyxidaceae</taxon>
        <taxon>Flavisphingopyxis</taxon>
    </lineage>
</organism>
<dbReference type="Pfam" id="PF08448">
    <property type="entry name" value="PAS_4"/>
    <property type="match status" value="1"/>
</dbReference>
<dbReference type="InterPro" id="IPR052155">
    <property type="entry name" value="Biofilm_reg_signaling"/>
</dbReference>
<keyword evidence="6" id="KW-1185">Reference proteome</keyword>
<feature type="domain" description="GGDEF" evidence="4">
    <location>
        <begin position="348"/>
        <end position="481"/>
    </location>
</feature>
<dbReference type="Gene3D" id="3.20.20.450">
    <property type="entry name" value="EAL domain"/>
    <property type="match status" value="1"/>
</dbReference>
<dbReference type="InterPro" id="IPR000160">
    <property type="entry name" value="GGDEF_dom"/>
</dbReference>
<dbReference type="EMBL" id="VOPY01000001">
    <property type="protein sequence ID" value="TXC74432.1"/>
    <property type="molecule type" value="Genomic_DNA"/>
</dbReference>
<sequence length="753" mass="82116">MAHADRLIAVRGMSVMLIAAVTGFLVRNAVAPLTLGIWVAASLLLAGWSWYSRINRPTRGAVNQTRAPIFLDAAMGTAFACLWSAMLYYCAPGLQPGTAIGLWIVVATFMCGQIVLLAALPATTFASLLITGLGASAMLLRLDHMVAAGLSTIFTGVCLAAALQLGRDFICFRTTETTLVDRQETVSLLLREYEESASDWLWQIDASRRLIQVSPRFAETFGKKPAELNGVPLLQVLAGDRWDTGNLPEALNELVGKIHRRESFSNLLVPIQIGGDLLWWELSASPRRNENGQFTGFRGVGSDVTQQQASAAKIDRLARYDVLTGLPNRLQLNEALGKAIENCTKWRTRCAFLMIDLDRFKAVNDTLGHQVGDSLLAKVAGRLHSLMDANSMCGRLGGDEFGVLIYEIEDRTTIDALAKKIIHMLSQPYQIDHHTLYIGASIGSAIGLRDGRSIELLTRSADLALYRSKDQGGGVHYGYEPSLHARAEERRVMELALRKALERGEFHLNYQPVVRATDGVIEGFEALLRWTNKDLGPVSPAKFIPIAEDTRLIGAIGEWVLRTACHQAMLWPDHVRIAVNVSAEQLFQPTFVGSVVSALSHSGLPPSRLELEVTESVFINDFGVCTATLEQLLALGVSLSLDDFGTGYSSLGYLRKTQFSTIKIDRSFVQGAARQAPESLAIIRAVVALADALGMSTTAEGAETEAEVAMICELGCKKIQGFYFGRPMPGDDATELFAQHLPGDETQILREAG</sequence>
<evidence type="ECO:0000259" key="4">
    <source>
        <dbReference type="PROSITE" id="PS50887"/>
    </source>
</evidence>
<evidence type="ECO:0000313" key="5">
    <source>
        <dbReference type="EMBL" id="TXC74432.1"/>
    </source>
</evidence>
<accession>A0A5C6UME2</accession>
<dbReference type="Proteomes" id="UP000321129">
    <property type="component" value="Unassembled WGS sequence"/>
</dbReference>
<dbReference type="InterPro" id="IPR035965">
    <property type="entry name" value="PAS-like_dom_sf"/>
</dbReference>
<dbReference type="Pfam" id="PF00563">
    <property type="entry name" value="EAL"/>
    <property type="match status" value="1"/>
</dbReference>
<dbReference type="PROSITE" id="PS50887">
    <property type="entry name" value="GGDEF"/>
    <property type="match status" value="1"/>
</dbReference>
<feature type="domain" description="PAC" evidence="2">
    <location>
        <begin position="262"/>
        <end position="316"/>
    </location>
</feature>
<dbReference type="SUPFAM" id="SSF141868">
    <property type="entry name" value="EAL domain-like"/>
    <property type="match status" value="1"/>
</dbReference>
<dbReference type="SMART" id="SM00052">
    <property type="entry name" value="EAL"/>
    <property type="match status" value="1"/>
</dbReference>
<protein>
    <submittedName>
        <fullName evidence="5">EAL domain-containing protein</fullName>
    </submittedName>
</protein>
<dbReference type="InterPro" id="IPR013656">
    <property type="entry name" value="PAS_4"/>
</dbReference>
<dbReference type="SMART" id="SM00267">
    <property type="entry name" value="GGDEF"/>
    <property type="match status" value="1"/>
</dbReference>
<evidence type="ECO:0000259" key="2">
    <source>
        <dbReference type="PROSITE" id="PS50113"/>
    </source>
</evidence>
<evidence type="ECO:0000256" key="1">
    <source>
        <dbReference type="SAM" id="Phobius"/>
    </source>
</evidence>
<reference evidence="5 6" key="1">
    <citation type="submission" date="2019-08" db="EMBL/GenBank/DDBJ databases">
        <title>Sphingorhabdus soil sp. nov., isolated from arctic soil.</title>
        <authorList>
            <person name="Liu Y."/>
        </authorList>
    </citation>
    <scope>NUCLEOTIDE SEQUENCE [LARGE SCALE GENOMIC DNA]</scope>
    <source>
        <strain evidence="5 6">D-2Q-5-6</strain>
    </source>
</reference>
<dbReference type="AlphaFoldDB" id="A0A5C6UME2"/>
<proteinExistence type="predicted"/>
<keyword evidence="1" id="KW-0812">Transmembrane</keyword>
<comment type="caution">
    <text evidence="5">The sequence shown here is derived from an EMBL/GenBank/DDBJ whole genome shotgun (WGS) entry which is preliminary data.</text>
</comment>
<dbReference type="CDD" id="cd01949">
    <property type="entry name" value="GGDEF"/>
    <property type="match status" value="1"/>
</dbReference>
<dbReference type="InterPro" id="IPR000700">
    <property type="entry name" value="PAS-assoc_C"/>
</dbReference>
<evidence type="ECO:0000259" key="3">
    <source>
        <dbReference type="PROSITE" id="PS50883"/>
    </source>
</evidence>
<dbReference type="PROSITE" id="PS50883">
    <property type="entry name" value="EAL"/>
    <property type="match status" value="1"/>
</dbReference>
<dbReference type="InterPro" id="IPR043128">
    <property type="entry name" value="Rev_trsase/Diguanyl_cyclase"/>
</dbReference>
<dbReference type="SUPFAM" id="SSF55785">
    <property type="entry name" value="PYP-like sensor domain (PAS domain)"/>
    <property type="match status" value="1"/>
</dbReference>
<keyword evidence="1" id="KW-1133">Transmembrane helix</keyword>
<dbReference type="Gene3D" id="3.30.70.270">
    <property type="match status" value="1"/>
</dbReference>
<dbReference type="InterPro" id="IPR001633">
    <property type="entry name" value="EAL_dom"/>
</dbReference>
<dbReference type="InterPro" id="IPR000014">
    <property type="entry name" value="PAS"/>
</dbReference>
<feature type="domain" description="EAL" evidence="3">
    <location>
        <begin position="490"/>
        <end position="741"/>
    </location>
</feature>
<dbReference type="InterPro" id="IPR035919">
    <property type="entry name" value="EAL_sf"/>
</dbReference>
<dbReference type="PANTHER" id="PTHR44757:SF2">
    <property type="entry name" value="BIOFILM ARCHITECTURE MAINTENANCE PROTEIN MBAA"/>
    <property type="match status" value="1"/>
</dbReference>
<name>A0A5C6UME2_9SPHN</name>
<feature type="transmembrane region" description="Helical" evidence="1">
    <location>
        <begin position="7"/>
        <end position="25"/>
    </location>
</feature>
<dbReference type="OrthoDB" id="9814202at2"/>
<dbReference type="PROSITE" id="PS50113">
    <property type="entry name" value="PAC"/>
    <property type="match status" value="1"/>
</dbReference>
<dbReference type="InterPro" id="IPR029787">
    <property type="entry name" value="Nucleotide_cyclase"/>
</dbReference>
<dbReference type="PANTHER" id="PTHR44757">
    <property type="entry name" value="DIGUANYLATE CYCLASE DGCP"/>
    <property type="match status" value="1"/>
</dbReference>
<dbReference type="Gene3D" id="3.30.450.20">
    <property type="entry name" value="PAS domain"/>
    <property type="match status" value="1"/>
</dbReference>
<evidence type="ECO:0000313" key="6">
    <source>
        <dbReference type="Proteomes" id="UP000321129"/>
    </source>
</evidence>
<dbReference type="SUPFAM" id="SSF55073">
    <property type="entry name" value="Nucleotide cyclase"/>
    <property type="match status" value="1"/>
</dbReference>
<dbReference type="Pfam" id="PF00990">
    <property type="entry name" value="GGDEF"/>
    <property type="match status" value="1"/>
</dbReference>